<comment type="caution">
    <text evidence="2">The sequence shown here is derived from an EMBL/GenBank/DDBJ whole genome shotgun (WGS) entry which is preliminary data.</text>
</comment>
<reference evidence="2" key="2">
    <citation type="submission" date="2020-11" db="EMBL/GenBank/DDBJ databases">
        <authorList>
            <consortium name="DOE Joint Genome Institute"/>
            <person name="Kuo A."/>
            <person name="Miyauchi S."/>
            <person name="Kiss E."/>
            <person name="Drula E."/>
            <person name="Kohler A."/>
            <person name="Sanchez-Garcia M."/>
            <person name="Andreopoulos B."/>
            <person name="Barry K.W."/>
            <person name="Bonito G."/>
            <person name="Buee M."/>
            <person name="Carver A."/>
            <person name="Chen C."/>
            <person name="Cichocki N."/>
            <person name="Clum A."/>
            <person name="Culley D."/>
            <person name="Crous P.W."/>
            <person name="Fauchery L."/>
            <person name="Girlanda M."/>
            <person name="Hayes R."/>
            <person name="Keri Z."/>
            <person name="Labutti K."/>
            <person name="Lipzen A."/>
            <person name="Lombard V."/>
            <person name="Magnuson J."/>
            <person name="Maillard F."/>
            <person name="Morin E."/>
            <person name="Murat C."/>
            <person name="Nolan M."/>
            <person name="Ohm R."/>
            <person name="Pangilinan J."/>
            <person name="Pereira M."/>
            <person name="Perotto S."/>
            <person name="Peter M."/>
            <person name="Riley R."/>
            <person name="Sitrit Y."/>
            <person name="Stielow B."/>
            <person name="Szollosi G."/>
            <person name="Zifcakova L."/>
            <person name="Stursova M."/>
            <person name="Spatafora J.W."/>
            <person name="Tedersoo L."/>
            <person name="Vaario L.-M."/>
            <person name="Yamada A."/>
            <person name="Yan M."/>
            <person name="Wang P."/>
            <person name="Xu J."/>
            <person name="Bruns T."/>
            <person name="Baldrian P."/>
            <person name="Vilgalys R."/>
            <person name="Henrissat B."/>
            <person name="Grigoriev I.V."/>
            <person name="Hibbett D."/>
            <person name="Nagy L.G."/>
            <person name="Martin F.M."/>
        </authorList>
    </citation>
    <scope>NUCLEOTIDE SEQUENCE</scope>
    <source>
        <strain evidence="2">UH-Tt-Lm1</strain>
    </source>
</reference>
<accession>A0A9P6L711</accession>
<dbReference type="Proteomes" id="UP000736335">
    <property type="component" value="Unassembled WGS sequence"/>
</dbReference>
<evidence type="ECO:0000313" key="2">
    <source>
        <dbReference type="EMBL" id="KAF9785037.1"/>
    </source>
</evidence>
<dbReference type="EMBL" id="WIUZ02000007">
    <property type="protein sequence ID" value="KAF9785037.1"/>
    <property type="molecule type" value="Genomic_DNA"/>
</dbReference>
<keyword evidence="3" id="KW-1185">Reference proteome</keyword>
<reference evidence="2" key="1">
    <citation type="journal article" date="2020" name="Nat. Commun.">
        <title>Large-scale genome sequencing of mycorrhizal fungi provides insights into the early evolution of symbiotic traits.</title>
        <authorList>
            <person name="Miyauchi S."/>
            <person name="Kiss E."/>
            <person name="Kuo A."/>
            <person name="Drula E."/>
            <person name="Kohler A."/>
            <person name="Sanchez-Garcia M."/>
            <person name="Morin E."/>
            <person name="Andreopoulos B."/>
            <person name="Barry K.W."/>
            <person name="Bonito G."/>
            <person name="Buee M."/>
            <person name="Carver A."/>
            <person name="Chen C."/>
            <person name="Cichocki N."/>
            <person name="Clum A."/>
            <person name="Culley D."/>
            <person name="Crous P.W."/>
            <person name="Fauchery L."/>
            <person name="Girlanda M."/>
            <person name="Hayes R.D."/>
            <person name="Keri Z."/>
            <person name="LaButti K."/>
            <person name="Lipzen A."/>
            <person name="Lombard V."/>
            <person name="Magnuson J."/>
            <person name="Maillard F."/>
            <person name="Murat C."/>
            <person name="Nolan M."/>
            <person name="Ohm R.A."/>
            <person name="Pangilinan J."/>
            <person name="Pereira M.F."/>
            <person name="Perotto S."/>
            <person name="Peter M."/>
            <person name="Pfister S."/>
            <person name="Riley R."/>
            <person name="Sitrit Y."/>
            <person name="Stielow J.B."/>
            <person name="Szollosi G."/>
            <person name="Zifcakova L."/>
            <person name="Stursova M."/>
            <person name="Spatafora J.W."/>
            <person name="Tedersoo L."/>
            <person name="Vaario L.M."/>
            <person name="Yamada A."/>
            <person name="Yan M."/>
            <person name="Wang P."/>
            <person name="Xu J."/>
            <person name="Bruns T."/>
            <person name="Baldrian P."/>
            <person name="Vilgalys R."/>
            <person name="Dunand C."/>
            <person name="Henrissat B."/>
            <person name="Grigoriev I.V."/>
            <person name="Hibbett D."/>
            <person name="Nagy L.G."/>
            <person name="Martin F.M."/>
        </authorList>
    </citation>
    <scope>NUCLEOTIDE SEQUENCE</scope>
    <source>
        <strain evidence="2">UH-Tt-Lm1</strain>
    </source>
</reference>
<keyword evidence="1" id="KW-0732">Signal</keyword>
<evidence type="ECO:0000313" key="3">
    <source>
        <dbReference type="Proteomes" id="UP000736335"/>
    </source>
</evidence>
<evidence type="ECO:0000256" key="1">
    <source>
        <dbReference type="SAM" id="SignalP"/>
    </source>
</evidence>
<organism evidence="2 3">
    <name type="scientific">Thelephora terrestris</name>
    <dbReference type="NCBI Taxonomy" id="56493"/>
    <lineage>
        <taxon>Eukaryota</taxon>
        <taxon>Fungi</taxon>
        <taxon>Dikarya</taxon>
        <taxon>Basidiomycota</taxon>
        <taxon>Agaricomycotina</taxon>
        <taxon>Agaricomycetes</taxon>
        <taxon>Thelephorales</taxon>
        <taxon>Thelephoraceae</taxon>
        <taxon>Thelephora</taxon>
    </lineage>
</organism>
<name>A0A9P6L711_9AGAM</name>
<dbReference type="AlphaFoldDB" id="A0A9P6L711"/>
<feature type="signal peptide" evidence="1">
    <location>
        <begin position="1"/>
        <end position="21"/>
    </location>
</feature>
<sequence>MKVLSQAVVLSLVISAVQITALPTPEADGRGDILRRSPSDISRRQTEICDQSLVLLRMEKAMQQKSIPTKFCRTAIDSVSSGPAPGHAHTYYLFIPLPCPISYAGISPRAHLLVSR</sequence>
<proteinExistence type="predicted"/>
<gene>
    <name evidence="2" type="ORF">BJ322DRAFT_804430</name>
</gene>
<feature type="chain" id="PRO_5040176424" evidence="1">
    <location>
        <begin position="22"/>
        <end position="116"/>
    </location>
</feature>
<protein>
    <submittedName>
        <fullName evidence="2">Uncharacterized protein</fullName>
    </submittedName>
</protein>